<dbReference type="AlphaFoldDB" id="A0AAD7GNT0"/>
<proteinExistence type="predicted"/>
<sequence>MTRGWLISTCSMQMNAQIQAVETQDVKDLGPAHRRFIKSVPPISLFQFTLGIEKLRRRGFNYPEIIKHQRIRMSNAPRRSSDEFLSLKCCNPKPHRKFERCDRKNYPYCASYARHQTTPLSRVPRAPYLAPVHQLARIRGRDGTPSPDARFDGWCAADDSTTQGAHGPDYRSWRLRSMTSATSHYVPRAYGYLTPYTHVARQHKPAPHYHCTAQLACREPRSASPARRRRVPAYHPDEYVRTQTPHAHLAGASPHPLVPVSSFPVAELFSSRHIPPRVWPTHDPHVRRDELYAVLRQRDRRRYPPPGT</sequence>
<organism evidence="1 2">
    <name type="scientific">Mycena rosella</name>
    <name type="common">Pink bonnet</name>
    <name type="synonym">Agaricus rosellus</name>
    <dbReference type="NCBI Taxonomy" id="1033263"/>
    <lineage>
        <taxon>Eukaryota</taxon>
        <taxon>Fungi</taxon>
        <taxon>Dikarya</taxon>
        <taxon>Basidiomycota</taxon>
        <taxon>Agaricomycotina</taxon>
        <taxon>Agaricomycetes</taxon>
        <taxon>Agaricomycetidae</taxon>
        <taxon>Agaricales</taxon>
        <taxon>Marasmiineae</taxon>
        <taxon>Mycenaceae</taxon>
        <taxon>Mycena</taxon>
    </lineage>
</organism>
<keyword evidence="2" id="KW-1185">Reference proteome</keyword>
<gene>
    <name evidence="1" type="ORF">B0H17DRAFT_1127212</name>
</gene>
<dbReference type="EMBL" id="JARKIE010000012">
    <property type="protein sequence ID" value="KAJ7703592.1"/>
    <property type="molecule type" value="Genomic_DNA"/>
</dbReference>
<evidence type="ECO:0000313" key="2">
    <source>
        <dbReference type="Proteomes" id="UP001221757"/>
    </source>
</evidence>
<dbReference type="Proteomes" id="UP001221757">
    <property type="component" value="Unassembled WGS sequence"/>
</dbReference>
<protein>
    <submittedName>
        <fullName evidence="1">Uncharacterized protein</fullName>
    </submittedName>
</protein>
<comment type="caution">
    <text evidence="1">The sequence shown here is derived from an EMBL/GenBank/DDBJ whole genome shotgun (WGS) entry which is preliminary data.</text>
</comment>
<reference evidence="1" key="1">
    <citation type="submission" date="2023-03" db="EMBL/GenBank/DDBJ databases">
        <title>Massive genome expansion in bonnet fungi (Mycena s.s.) driven by repeated elements and novel gene families across ecological guilds.</title>
        <authorList>
            <consortium name="Lawrence Berkeley National Laboratory"/>
            <person name="Harder C.B."/>
            <person name="Miyauchi S."/>
            <person name="Viragh M."/>
            <person name="Kuo A."/>
            <person name="Thoen E."/>
            <person name="Andreopoulos B."/>
            <person name="Lu D."/>
            <person name="Skrede I."/>
            <person name="Drula E."/>
            <person name="Henrissat B."/>
            <person name="Morin E."/>
            <person name="Kohler A."/>
            <person name="Barry K."/>
            <person name="LaButti K."/>
            <person name="Morin E."/>
            <person name="Salamov A."/>
            <person name="Lipzen A."/>
            <person name="Mereny Z."/>
            <person name="Hegedus B."/>
            <person name="Baldrian P."/>
            <person name="Stursova M."/>
            <person name="Weitz H."/>
            <person name="Taylor A."/>
            <person name="Grigoriev I.V."/>
            <person name="Nagy L.G."/>
            <person name="Martin F."/>
            <person name="Kauserud H."/>
        </authorList>
    </citation>
    <scope>NUCLEOTIDE SEQUENCE</scope>
    <source>
        <strain evidence="1">CBHHK067</strain>
    </source>
</reference>
<evidence type="ECO:0000313" key="1">
    <source>
        <dbReference type="EMBL" id="KAJ7703592.1"/>
    </source>
</evidence>
<accession>A0AAD7GNT0</accession>
<name>A0AAD7GNT0_MYCRO</name>